<dbReference type="Gene3D" id="3.40.50.12780">
    <property type="entry name" value="N-terminal domain of ligase-like"/>
    <property type="match status" value="1"/>
</dbReference>
<dbReference type="RefSeq" id="WP_163481709.1">
    <property type="nucleotide sequence ID" value="NZ_JAAGWF010000010.1"/>
</dbReference>
<evidence type="ECO:0000313" key="3">
    <source>
        <dbReference type="Proteomes" id="UP000470246"/>
    </source>
</evidence>
<keyword evidence="2" id="KW-0436">Ligase</keyword>
<comment type="caution">
    <text evidence="2">The sequence shown here is derived from an EMBL/GenBank/DDBJ whole genome shotgun (WGS) entry which is preliminary data.</text>
</comment>
<name>A0A7K3W0C6_9ACTN</name>
<protein>
    <submittedName>
        <fullName evidence="2">Phenylacetate--CoA ligase family protein</fullName>
    </submittedName>
</protein>
<dbReference type="InterPro" id="IPR042099">
    <property type="entry name" value="ANL_N_sf"/>
</dbReference>
<dbReference type="PANTHER" id="PTHR36932:SF1">
    <property type="entry name" value="CAPSULAR POLYSACCHARIDE BIOSYNTHESIS PROTEIN"/>
    <property type="match status" value="1"/>
</dbReference>
<dbReference type="InterPro" id="IPR053158">
    <property type="entry name" value="CapK_Type1_Caps_Biosynth"/>
</dbReference>
<reference evidence="2 3" key="1">
    <citation type="submission" date="2020-02" db="EMBL/GenBank/DDBJ databases">
        <title>Geodermatophilus sabuli CPCC 205279 I12A-02694.</title>
        <authorList>
            <person name="Jiang Z."/>
        </authorList>
    </citation>
    <scope>NUCLEOTIDE SEQUENCE [LARGE SCALE GENOMIC DNA]</scope>
    <source>
        <strain evidence="2 3">I12A-02694</strain>
    </source>
</reference>
<organism evidence="2 3">
    <name type="scientific">Geodermatophilus sabuli</name>
    <dbReference type="NCBI Taxonomy" id="1564158"/>
    <lineage>
        <taxon>Bacteria</taxon>
        <taxon>Bacillati</taxon>
        <taxon>Actinomycetota</taxon>
        <taxon>Actinomycetes</taxon>
        <taxon>Geodermatophilales</taxon>
        <taxon>Geodermatophilaceae</taxon>
        <taxon>Geodermatophilus</taxon>
    </lineage>
</organism>
<sequence>MGGLSLDVRDGWSRDEVLTLQRRRLRALLAHATASSPYYREVLGPHAPDRPLAELPVLTKATLMAQFDRIVCDPRLHLADLEAHLAGNDPGRPFLGAFRVATTSGTTGRRAIVAFTEREATVWRAVTDRAGLRAGITPGTRVTVIGSPSPAHLTRQVLGSRPGAPVGLTAATPLPRLVAALDEQQPEALICAAGLGSVLADEQVAGRLHITPRIVVFGSEGLSPDLRRRVRAAWGVAAVSMYAATEAPVLASSTPAHPDLEVAEDVVVVEVVDEDDRPVPEGTPGAKVLVTNLVDRAQPLIRYELTDSVTVSPRPNPAGRPWRCLASVDGRTTDILHLPGRDVPMVPVHPSVLGAAVAPFPEVRQYAFVHDGLGLHTRIVVGPGAPADVPDRLRAALGAALAAAGAVPPPVDVVLVPALDPAPGEKFLLVRSA</sequence>
<dbReference type="InterPro" id="IPR000873">
    <property type="entry name" value="AMP-dep_synth/lig_dom"/>
</dbReference>
<proteinExistence type="predicted"/>
<feature type="domain" description="AMP-dependent synthetase/ligase" evidence="1">
    <location>
        <begin position="103"/>
        <end position="285"/>
    </location>
</feature>
<dbReference type="PANTHER" id="PTHR36932">
    <property type="entry name" value="CAPSULAR POLYSACCHARIDE BIOSYNTHESIS PROTEIN"/>
    <property type="match status" value="1"/>
</dbReference>
<dbReference type="Proteomes" id="UP000470246">
    <property type="component" value="Unassembled WGS sequence"/>
</dbReference>
<dbReference type="EMBL" id="JAAGWF010000010">
    <property type="protein sequence ID" value="NEK58326.1"/>
    <property type="molecule type" value="Genomic_DNA"/>
</dbReference>
<dbReference type="AlphaFoldDB" id="A0A7K3W0C6"/>
<keyword evidence="3" id="KW-1185">Reference proteome</keyword>
<accession>A0A7K3W0C6</accession>
<evidence type="ECO:0000259" key="1">
    <source>
        <dbReference type="Pfam" id="PF00501"/>
    </source>
</evidence>
<dbReference type="GO" id="GO:0016874">
    <property type="term" value="F:ligase activity"/>
    <property type="evidence" value="ECO:0007669"/>
    <property type="project" value="UniProtKB-KW"/>
</dbReference>
<dbReference type="Pfam" id="PF00501">
    <property type="entry name" value="AMP-binding"/>
    <property type="match status" value="1"/>
</dbReference>
<dbReference type="SUPFAM" id="SSF56801">
    <property type="entry name" value="Acetyl-CoA synthetase-like"/>
    <property type="match status" value="1"/>
</dbReference>
<evidence type="ECO:0000313" key="2">
    <source>
        <dbReference type="EMBL" id="NEK58326.1"/>
    </source>
</evidence>
<gene>
    <name evidence="2" type="ORF">GCU56_10630</name>
</gene>